<evidence type="ECO:0000313" key="2">
    <source>
        <dbReference type="EMBL" id="MBD7945095.1"/>
    </source>
</evidence>
<reference evidence="2 3" key="1">
    <citation type="submission" date="2020-08" db="EMBL/GenBank/DDBJ databases">
        <title>A Genomic Blueprint of the Chicken Gut Microbiome.</title>
        <authorList>
            <person name="Gilroy R."/>
            <person name="Ravi A."/>
            <person name="Getino M."/>
            <person name="Pursley I."/>
            <person name="Horton D.L."/>
            <person name="Alikhan N.-F."/>
            <person name="Baker D."/>
            <person name="Gharbi K."/>
            <person name="Hall N."/>
            <person name="Watson M."/>
            <person name="Adriaenssens E.M."/>
            <person name="Foster-Nyarko E."/>
            <person name="Jarju S."/>
            <person name="Secka A."/>
            <person name="Antonio M."/>
            <person name="Oren A."/>
            <person name="Chaudhuri R."/>
            <person name="La Ragione R.M."/>
            <person name="Hildebrand F."/>
            <person name="Pallen M.J."/>
        </authorList>
    </citation>
    <scope>NUCLEOTIDE SEQUENCE [LARGE SCALE GENOMIC DNA]</scope>
    <source>
        <strain evidence="2 3">Sa2BUA9</strain>
    </source>
</reference>
<keyword evidence="3" id="KW-1185">Reference proteome</keyword>
<dbReference type="Proteomes" id="UP000640786">
    <property type="component" value="Unassembled WGS sequence"/>
</dbReference>
<keyword evidence="1" id="KW-0472">Membrane</keyword>
<name>A0ABR8RBN7_9BACI</name>
<feature type="transmembrane region" description="Helical" evidence="1">
    <location>
        <begin position="72"/>
        <end position="93"/>
    </location>
</feature>
<gene>
    <name evidence="2" type="ORF">H9650_13295</name>
</gene>
<proteinExistence type="predicted"/>
<dbReference type="EMBL" id="JACSQO010000007">
    <property type="protein sequence ID" value="MBD7945095.1"/>
    <property type="molecule type" value="Genomic_DNA"/>
</dbReference>
<organism evidence="2 3">
    <name type="scientific">Psychrobacillus faecigallinarum</name>
    <dbReference type="NCBI Taxonomy" id="2762235"/>
    <lineage>
        <taxon>Bacteria</taxon>
        <taxon>Bacillati</taxon>
        <taxon>Bacillota</taxon>
        <taxon>Bacilli</taxon>
        <taxon>Bacillales</taxon>
        <taxon>Bacillaceae</taxon>
        <taxon>Psychrobacillus</taxon>
    </lineage>
</organism>
<feature type="transmembrane region" description="Helical" evidence="1">
    <location>
        <begin position="12"/>
        <end position="30"/>
    </location>
</feature>
<protein>
    <submittedName>
        <fullName evidence="2">Uncharacterized protein</fullName>
    </submittedName>
</protein>
<evidence type="ECO:0000313" key="3">
    <source>
        <dbReference type="Proteomes" id="UP000640786"/>
    </source>
</evidence>
<evidence type="ECO:0000256" key="1">
    <source>
        <dbReference type="SAM" id="Phobius"/>
    </source>
</evidence>
<keyword evidence="1" id="KW-0812">Transmembrane</keyword>
<accession>A0ABR8RBN7</accession>
<feature type="transmembrane region" description="Helical" evidence="1">
    <location>
        <begin position="42"/>
        <end position="65"/>
    </location>
</feature>
<keyword evidence="1" id="KW-1133">Transmembrane helix</keyword>
<comment type="caution">
    <text evidence="2">The sequence shown here is derived from an EMBL/GenBank/DDBJ whole genome shotgun (WGS) entry which is preliminary data.</text>
</comment>
<dbReference type="RefSeq" id="WP_191697410.1">
    <property type="nucleotide sequence ID" value="NZ_JACSQO010000007.1"/>
</dbReference>
<sequence length="283" mass="32533">MNRKYKKIGGWLFFLMAIGLFSVQMGYFFLKSIYVIEYVDNRFFYVINILIVLAIFLSLFLLLTVNKKWKMIIVSITVVLLFIQGVFITIHSYQTKHILSISPDFKNVLVIKEDRKAKQAKYYRSYYWIFAREKEILPYKTKSEFKVKWVEKDIAAVTYKAADSTIHQYIGTYGDRDEGSYSYVGPSIAGQWQGDNAMVISSPDGITVILNGKTEKFKWDSVVQFGTLAVVLVQNNEATWMIGLSENFNSNSNEPIPPSGEIVLYEATMNNNDPITLKYLSAE</sequence>